<accession>A0A0A1XRM0</accession>
<evidence type="ECO:0000256" key="10">
    <source>
        <dbReference type="RuleBase" id="RU351113"/>
    </source>
</evidence>
<feature type="transmembrane region" description="Helical" evidence="10">
    <location>
        <begin position="273"/>
        <end position="294"/>
    </location>
</feature>
<dbReference type="CTD" id="42711"/>
<evidence type="ECO:0000256" key="7">
    <source>
        <dbReference type="ARBA" id="ARBA00023136"/>
    </source>
</evidence>
<dbReference type="GO" id="GO:0004984">
    <property type="term" value="F:olfactory receptor activity"/>
    <property type="evidence" value="ECO:0007669"/>
    <property type="project" value="InterPro"/>
</dbReference>
<dbReference type="PANTHER" id="PTHR21137:SF35">
    <property type="entry name" value="ODORANT RECEPTOR 19A-RELATED"/>
    <property type="match status" value="1"/>
</dbReference>
<reference evidence="11" key="1">
    <citation type="submission" date="2014-11" db="EMBL/GenBank/DDBJ databases">
        <authorList>
            <person name="Geib S."/>
        </authorList>
    </citation>
    <scope>NUCLEOTIDE SEQUENCE</scope>
</reference>
<keyword evidence="8 10" id="KW-0675">Receptor</keyword>
<dbReference type="GeneID" id="105210453"/>
<evidence type="ECO:0000256" key="9">
    <source>
        <dbReference type="ARBA" id="ARBA00023224"/>
    </source>
</evidence>
<evidence type="ECO:0000256" key="6">
    <source>
        <dbReference type="ARBA" id="ARBA00022989"/>
    </source>
</evidence>
<dbReference type="PANTHER" id="PTHR21137">
    <property type="entry name" value="ODORANT RECEPTOR"/>
    <property type="match status" value="1"/>
</dbReference>
<sequence length="403" mass="45914">MDKLAVLSSRIFPSDPSKGKIGSIEYNVWLAQLFGVPVVGLKAESPLMRIALGIYGVLLTLLVTFIYTGFEIYDMILCWPNLDDLSQNICLSLTHIAGVLKVINILYRLDEVAHVVRRIEYSAKTYVISKRQLVAFYRGEFENKIPLTIYASLVGFTGVLGIIYLFYNPVGVAGQIFPYRVKLPDWMPFGLQLAYMGISVLVFALQIVSIDYLNVTMINQIRFQLKILNLAFEELKLDCGSKKKAHFNHDKRLQTIVEHHCLLRDLRIDVEEIFRMPVLLQFFTSLIIFAMTGFQAIVKTENSNGAALIYCYCGCIFCELFVYCWFGHEVSEQSKTLTTSGYSSHWFEFDQRFKKSLLIFMCNSQTPFVFTAGGFMSLSLPSFTGILSKSYTVIALLRQVYSR</sequence>
<gene>
    <name evidence="11" type="primary">Or94a</name>
    <name evidence="11" type="ORF">g.57920</name>
</gene>
<keyword evidence="3 10" id="KW-0716">Sensory transduction</keyword>
<dbReference type="OrthoDB" id="6604226at2759"/>
<keyword evidence="2" id="KW-1003">Cell membrane</keyword>
<feature type="transmembrane region" description="Helical" evidence="10">
    <location>
        <begin position="147"/>
        <end position="167"/>
    </location>
</feature>
<keyword evidence="5 10" id="KW-0552">Olfaction</keyword>
<proteinExistence type="inferred from homology"/>
<organism evidence="11">
    <name type="scientific">Zeugodacus cucurbitae</name>
    <name type="common">Melon fruit fly</name>
    <name type="synonym">Bactrocera cucurbitae</name>
    <dbReference type="NCBI Taxonomy" id="28588"/>
    <lineage>
        <taxon>Eukaryota</taxon>
        <taxon>Metazoa</taxon>
        <taxon>Ecdysozoa</taxon>
        <taxon>Arthropoda</taxon>
        <taxon>Hexapoda</taxon>
        <taxon>Insecta</taxon>
        <taxon>Pterygota</taxon>
        <taxon>Neoptera</taxon>
        <taxon>Endopterygota</taxon>
        <taxon>Diptera</taxon>
        <taxon>Brachycera</taxon>
        <taxon>Muscomorpha</taxon>
        <taxon>Tephritoidea</taxon>
        <taxon>Tephritidae</taxon>
        <taxon>Zeugodacus</taxon>
        <taxon>Zeugodacus</taxon>
    </lineage>
</organism>
<evidence type="ECO:0000256" key="3">
    <source>
        <dbReference type="ARBA" id="ARBA00022606"/>
    </source>
</evidence>
<dbReference type="GO" id="GO:0005549">
    <property type="term" value="F:odorant binding"/>
    <property type="evidence" value="ECO:0007669"/>
    <property type="project" value="InterPro"/>
</dbReference>
<comment type="subcellular location">
    <subcellularLocation>
        <location evidence="1 10">Cell membrane</location>
        <topology evidence="1 10">Multi-pass membrane protein</topology>
    </subcellularLocation>
</comment>
<feature type="transmembrane region" description="Helical" evidence="10">
    <location>
        <begin position="52"/>
        <end position="73"/>
    </location>
</feature>
<protein>
    <recommendedName>
        <fullName evidence="10">Odorant receptor</fullName>
    </recommendedName>
</protein>
<evidence type="ECO:0000256" key="1">
    <source>
        <dbReference type="ARBA" id="ARBA00004651"/>
    </source>
</evidence>
<dbReference type="Pfam" id="PF02949">
    <property type="entry name" value="7tm_6"/>
    <property type="match status" value="1"/>
</dbReference>
<keyword evidence="6 10" id="KW-1133">Transmembrane helix</keyword>
<comment type="caution">
    <text evidence="10">Lacks conserved residue(s) required for the propagation of feature annotation.</text>
</comment>
<evidence type="ECO:0000256" key="2">
    <source>
        <dbReference type="ARBA" id="ARBA00022475"/>
    </source>
</evidence>
<dbReference type="GO" id="GO:0005886">
    <property type="term" value="C:plasma membrane"/>
    <property type="evidence" value="ECO:0007669"/>
    <property type="project" value="UniProtKB-SubCell"/>
</dbReference>
<dbReference type="GO" id="GO:0007165">
    <property type="term" value="P:signal transduction"/>
    <property type="evidence" value="ECO:0007669"/>
    <property type="project" value="UniProtKB-KW"/>
</dbReference>
<keyword evidence="9 10" id="KW-0807">Transducer</keyword>
<feature type="transmembrane region" description="Helical" evidence="10">
    <location>
        <begin position="187"/>
        <end position="213"/>
    </location>
</feature>
<dbReference type="EMBL" id="GBXI01000747">
    <property type="protein sequence ID" value="JAD13545.1"/>
    <property type="molecule type" value="Transcribed_RNA"/>
</dbReference>
<reference evidence="11" key="2">
    <citation type="journal article" date="2015" name="Gigascience">
        <title>Reconstructing a comprehensive transcriptome assembly of a white-pupal translocated strain of the pest fruit fly Bactrocera cucurbitae.</title>
        <authorList>
            <person name="Sim S.B."/>
            <person name="Calla B."/>
            <person name="Hall B."/>
            <person name="DeRego T."/>
            <person name="Geib S.M."/>
        </authorList>
    </citation>
    <scope>NUCLEOTIDE SEQUENCE</scope>
</reference>
<feature type="transmembrane region" description="Helical" evidence="10">
    <location>
        <begin position="306"/>
        <end position="326"/>
    </location>
</feature>
<dbReference type="AlphaFoldDB" id="A0A0A1XRM0"/>
<dbReference type="InterPro" id="IPR004117">
    <property type="entry name" value="7tm6_olfct_rcpt"/>
</dbReference>
<evidence type="ECO:0000256" key="4">
    <source>
        <dbReference type="ARBA" id="ARBA00022692"/>
    </source>
</evidence>
<evidence type="ECO:0000256" key="5">
    <source>
        <dbReference type="ARBA" id="ARBA00022725"/>
    </source>
</evidence>
<evidence type="ECO:0000256" key="8">
    <source>
        <dbReference type="ARBA" id="ARBA00023170"/>
    </source>
</evidence>
<keyword evidence="7 10" id="KW-0472">Membrane</keyword>
<evidence type="ECO:0000313" key="11">
    <source>
        <dbReference type="EMBL" id="JAD13545.1"/>
    </source>
</evidence>
<comment type="similarity">
    <text evidence="10">Belongs to the insect chemoreceptor superfamily. Heteromeric odorant receptor channel (TC 1.A.69) family.</text>
</comment>
<name>A0A0A1XRM0_ZEUCU</name>
<keyword evidence="4 10" id="KW-0812">Transmembrane</keyword>